<dbReference type="RefSeq" id="WP_167196846.1">
    <property type="nucleotide sequence ID" value="NZ_JAAORB010000019.1"/>
</dbReference>
<evidence type="ECO:0008006" key="4">
    <source>
        <dbReference type="Google" id="ProtNLM"/>
    </source>
</evidence>
<evidence type="ECO:0000313" key="3">
    <source>
        <dbReference type="Proteomes" id="UP000639775"/>
    </source>
</evidence>
<sequence length="55" mass="5705">MSDKTHCLNCGSKLKRNTSICPQCGVAQPVRPVGGLIGLIVLLALLGVSVLVAIF</sequence>
<evidence type="ECO:0000256" key="1">
    <source>
        <dbReference type="SAM" id="Phobius"/>
    </source>
</evidence>
<protein>
    <recommendedName>
        <fullName evidence="4">Zinc-ribbon domain-containing protein</fullName>
    </recommendedName>
</protein>
<dbReference type="AlphaFoldDB" id="A0A967EGN2"/>
<accession>A0A967EGN2</accession>
<evidence type="ECO:0000313" key="2">
    <source>
        <dbReference type="EMBL" id="NHQ74840.1"/>
    </source>
</evidence>
<keyword evidence="1" id="KW-0812">Transmembrane</keyword>
<proteinExistence type="predicted"/>
<feature type="transmembrane region" description="Helical" evidence="1">
    <location>
        <begin position="36"/>
        <end position="54"/>
    </location>
</feature>
<organism evidence="2 3">
    <name type="scientific">Roseovarius gahaiensis</name>
    <dbReference type="NCBI Taxonomy" id="2716691"/>
    <lineage>
        <taxon>Bacteria</taxon>
        <taxon>Pseudomonadati</taxon>
        <taxon>Pseudomonadota</taxon>
        <taxon>Alphaproteobacteria</taxon>
        <taxon>Rhodobacterales</taxon>
        <taxon>Roseobacteraceae</taxon>
        <taxon>Roseovarius</taxon>
    </lineage>
</organism>
<name>A0A967EGN2_9RHOB</name>
<dbReference type="Proteomes" id="UP000639775">
    <property type="component" value="Unassembled WGS sequence"/>
</dbReference>
<comment type="caution">
    <text evidence="2">The sequence shown here is derived from an EMBL/GenBank/DDBJ whole genome shotgun (WGS) entry which is preliminary data.</text>
</comment>
<keyword evidence="1" id="KW-0472">Membrane</keyword>
<gene>
    <name evidence="2" type="ORF">HAT86_10240</name>
</gene>
<dbReference type="EMBL" id="JAAORB010000019">
    <property type="protein sequence ID" value="NHQ74840.1"/>
    <property type="molecule type" value="Genomic_DNA"/>
</dbReference>
<keyword evidence="3" id="KW-1185">Reference proteome</keyword>
<keyword evidence="1" id="KW-1133">Transmembrane helix</keyword>
<reference evidence="2" key="1">
    <citation type="submission" date="2020-03" db="EMBL/GenBank/DDBJ databases">
        <title>Roseovarius gahaiensis sp. nov., isolated from Gahai Saline Lake, China.</title>
        <authorList>
            <person name="Sun X."/>
        </authorList>
    </citation>
    <scope>NUCLEOTIDE SEQUENCE</scope>
    <source>
        <strain evidence="2">GH877</strain>
    </source>
</reference>